<feature type="domain" description="BTB" evidence="2">
    <location>
        <begin position="22"/>
        <end position="122"/>
    </location>
</feature>
<dbReference type="CDD" id="cd18186">
    <property type="entry name" value="BTB_POZ_ZBTB_KLHL-like"/>
    <property type="match status" value="1"/>
</dbReference>
<evidence type="ECO:0000313" key="4">
    <source>
        <dbReference type="Proteomes" id="UP000285301"/>
    </source>
</evidence>
<keyword evidence="1" id="KW-0175">Coiled coil</keyword>
<dbReference type="Pfam" id="PF00651">
    <property type="entry name" value="BTB"/>
    <property type="match status" value="1"/>
</dbReference>
<keyword evidence="4" id="KW-1185">Reference proteome</keyword>
<organism evidence="3 4">
    <name type="scientific">Dinothrombium tinctorium</name>
    <dbReference type="NCBI Taxonomy" id="1965070"/>
    <lineage>
        <taxon>Eukaryota</taxon>
        <taxon>Metazoa</taxon>
        <taxon>Ecdysozoa</taxon>
        <taxon>Arthropoda</taxon>
        <taxon>Chelicerata</taxon>
        <taxon>Arachnida</taxon>
        <taxon>Acari</taxon>
        <taxon>Acariformes</taxon>
        <taxon>Trombidiformes</taxon>
        <taxon>Prostigmata</taxon>
        <taxon>Anystina</taxon>
        <taxon>Parasitengona</taxon>
        <taxon>Trombidioidea</taxon>
        <taxon>Trombidiidae</taxon>
        <taxon>Dinothrombium</taxon>
    </lineage>
</organism>
<evidence type="ECO:0000259" key="2">
    <source>
        <dbReference type="PROSITE" id="PS50097"/>
    </source>
</evidence>
<dbReference type="PROSITE" id="PS50097">
    <property type="entry name" value="BTB"/>
    <property type="match status" value="1"/>
</dbReference>
<feature type="non-terminal residue" evidence="3">
    <location>
        <position position="177"/>
    </location>
</feature>
<protein>
    <recommendedName>
        <fullName evidence="2">BTB domain-containing protein</fullName>
    </recommendedName>
</protein>
<reference evidence="3 4" key="1">
    <citation type="journal article" date="2018" name="Gigascience">
        <title>Genomes of trombidid mites reveal novel predicted allergens and laterally-transferred genes associated with secondary metabolism.</title>
        <authorList>
            <person name="Dong X."/>
            <person name="Chaisiri K."/>
            <person name="Xia D."/>
            <person name="Armstrong S.D."/>
            <person name="Fang Y."/>
            <person name="Donnelly M.J."/>
            <person name="Kadowaki T."/>
            <person name="McGarry J.W."/>
            <person name="Darby A.C."/>
            <person name="Makepeace B.L."/>
        </authorList>
    </citation>
    <scope>NUCLEOTIDE SEQUENCE [LARGE SCALE GENOMIC DNA]</scope>
    <source>
        <strain evidence="3">UoL-WK</strain>
    </source>
</reference>
<dbReference type="SMART" id="SM00225">
    <property type="entry name" value="BTB"/>
    <property type="match status" value="1"/>
</dbReference>
<evidence type="ECO:0000313" key="3">
    <source>
        <dbReference type="EMBL" id="RWS02816.1"/>
    </source>
</evidence>
<dbReference type="SUPFAM" id="SSF54695">
    <property type="entry name" value="POZ domain"/>
    <property type="match status" value="1"/>
</dbReference>
<proteinExistence type="predicted"/>
<accession>A0A3S3P7K9</accession>
<dbReference type="AlphaFoldDB" id="A0A3S3P7K9"/>
<gene>
    <name evidence="3" type="ORF">B4U79_19131</name>
</gene>
<name>A0A3S3P7K9_9ACAR</name>
<dbReference type="Proteomes" id="UP000285301">
    <property type="component" value="Unassembled WGS sequence"/>
</dbReference>
<dbReference type="InterPro" id="IPR011333">
    <property type="entry name" value="SKP1/BTB/POZ_sf"/>
</dbReference>
<dbReference type="EMBL" id="NCKU01007207">
    <property type="protein sequence ID" value="RWS02816.1"/>
    <property type="molecule type" value="Genomic_DNA"/>
</dbReference>
<dbReference type="Gene3D" id="3.30.710.10">
    <property type="entry name" value="Potassium Channel Kv1.1, Chain A"/>
    <property type="match status" value="1"/>
</dbReference>
<dbReference type="InterPro" id="IPR000210">
    <property type="entry name" value="BTB/POZ_dom"/>
</dbReference>
<evidence type="ECO:0000256" key="1">
    <source>
        <dbReference type="SAM" id="Coils"/>
    </source>
</evidence>
<sequence>MSEMIQPQVILRKLREECNESGDITFTFESSRARIKCHKTLLAAASKRLETMLFNQNYDSDLVIEYKNILILTQKLIAKICFPGIKLPNENEVEEFAVSGFSSKAMQRMIDFVYTGFIDLMQLERRDLFELNELAKHYEIQELAETVNETIRNIEEEEFRRMKKKIERIERKFLTAS</sequence>
<comment type="caution">
    <text evidence="3">The sequence shown here is derived from an EMBL/GenBank/DDBJ whole genome shotgun (WGS) entry which is preliminary data.</text>
</comment>
<feature type="coiled-coil region" evidence="1">
    <location>
        <begin position="140"/>
        <end position="172"/>
    </location>
</feature>